<evidence type="ECO:0000256" key="1">
    <source>
        <dbReference type="ARBA" id="ARBA00007534"/>
    </source>
</evidence>
<dbReference type="EMBL" id="CP070614">
    <property type="protein sequence ID" value="QSE87162.1"/>
    <property type="molecule type" value="Genomic_DNA"/>
</dbReference>
<geneLocation type="plasmid" evidence="6 7">
    <name>unnamed5</name>
</geneLocation>
<protein>
    <submittedName>
        <fullName evidence="6">Cutinase family protein</fullName>
    </submittedName>
</protein>
<dbReference type="Gene3D" id="3.40.50.1820">
    <property type="entry name" value="alpha/beta hydrolase"/>
    <property type="match status" value="1"/>
</dbReference>
<keyword evidence="4" id="KW-1015">Disulfide bond</keyword>
<dbReference type="Pfam" id="PF01083">
    <property type="entry name" value="Cutinase"/>
    <property type="match status" value="1"/>
</dbReference>
<keyword evidence="2" id="KW-0719">Serine esterase</keyword>
<organism evidence="6 7">
    <name type="scientific">Rhodococcus pseudokoreensis</name>
    <dbReference type="NCBI Taxonomy" id="2811421"/>
    <lineage>
        <taxon>Bacteria</taxon>
        <taxon>Bacillati</taxon>
        <taxon>Actinomycetota</taxon>
        <taxon>Actinomycetes</taxon>
        <taxon>Mycobacteriales</taxon>
        <taxon>Nocardiaceae</taxon>
        <taxon>Rhodococcus</taxon>
    </lineage>
</organism>
<dbReference type="SMART" id="SM01110">
    <property type="entry name" value="Cutinase"/>
    <property type="match status" value="1"/>
</dbReference>
<dbReference type="PANTHER" id="PTHR33630:SF9">
    <property type="entry name" value="CUTINASE 4"/>
    <property type="match status" value="1"/>
</dbReference>
<dbReference type="Proteomes" id="UP000662986">
    <property type="component" value="Plasmid unnamed5"/>
</dbReference>
<name>A0A974ZR66_9NOCA</name>
<feature type="chain" id="PRO_5046922302" evidence="5">
    <location>
        <begin position="24"/>
        <end position="471"/>
    </location>
</feature>
<dbReference type="InterPro" id="IPR029058">
    <property type="entry name" value="AB_hydrolase_fold"/>
</dbReference>
<feature type="signal peptide" evidence="5">
    <location>
        <begin position="1"/>
        <end position="23"/>
    </location>
</feature>
<keyword evidence="6" id="KW-0614">Plasmid</keyword>
<evidence type="ECO:0000256" key="5">
    <source>
        <dbReference type="SAM" id="SignalP"/>
    </source>
</evidence>
<evidence type="ECO:0000256" key="4">
    <source>
        <dbReference type="ARBA" id="ARBA00023157"/>
    </source>
</evidence>
<gene>
    <name evidence="6" type="ORF">JWS13_00170</name>
</gene>
<comment type="similarity">
    <text evidence="1">Belongs to the cutinase family.</text>
</comment>
<keyword evidence="7" id="KW-1185">Reference proteome</keyword>
<evidence type="ECO:0000256" key="3">
    <source>
        <dbReference type="ARBA" id="ARBA00022801"/>
    </source>
</evidence>
<reference evidence="6 7" key="2">
    <citation type="journal article" date="2022" name="Arch. Microbiol.">
        <title>Rhodococcus pseudokoreensis sp. nov. isolated from the rhizosphere of young M26 apple rootstocks.</title>
        <authorList>
            <person name="Kampfer P."/>
            <person name="Glaeser S.P."/>
            <person name="Blom J."/>
            <person name="Wolf J."/>
            <person name="Benning S."/>
            <person name="Schloter M."/>
            <person name="Neumann-Schaal M."/>
        </authorList>
    </citation>
    <scope>NUCLEOTIDE SEQUENCE [LARGE SCALE GENOMIC DNA]</scope>
    <source>
        <strain evidence="6 7">R79</strain>
    </source>
</reference>
<evidence type="ECO:0000313" key="7">
    <source>
        <dbReference type="Proteomes" id="UP000662986"/>
    </source>
</evidence>
<dbReference type="InterPro" id="IPR000675">
    <property type="entry name" value="Cutinase/axe"/>
</dbReference>
<proteinExistence type="inferred from homology"/>
<dbReference type="SUPFAM" id="SSF53474">
    <property type="entry name" value="alpha/beta-Hydrolases"/>
    <property type="match status" value="1"/>
</dbReference>
<reference evidence="6 7" key="1">
    <citation type="journal article" date="2021" name="Microbiol. Resour. Announc.">
        <title>Complete Genome Sequences of Two Rhodococcus sp. Strains with Large and Linear Chromosomes, Isolated from Apple Rhizosphere.</title>
        <authorList>
            <person name="Benning S."/>
            <person name="Brugnone N."/>
            <person name="Siani R."/>
            <person name="Kublik S."/>
            <person name="Schloter M."/>
            <person name="Rad V."/>
        </authorList>
    </citation>
    <scope>NUCLEOTIDE SEQUENCE [LARGE SCALE GENOMIC DNA]</scope>
    <source>
        <strain evidence="6 7">R79</strain>
    </source>
</reference>
<sequence>MAKRTILSALAATIAIGVATVPAATANQNAPATRCPEHLLLAIPGTTETSEGADPSEPHGILSNVTNPLIDQYPSTVLQTFYVPYMSVIVDDKAQTYGTSKEQAIRNASQEINDRAAECPHTKFGLTGFSQGADAAGDLASEIGNGHGPIDRDRMFAVGLMADPGTQKGAGKALGAPTTGVGFAGARPEGFGALNDIAVNVCAEEDLYCNTPEQSIATQFMGTLGSRIDAQDPVKSVAAIITTLLGLDGVPITSTLDALNQSVVSGNFLTVPRLAMELSGHVSKLTNEVASKAVPGSDVEAIAASTTRLTDAASRGDILAVTQLVGELTPQLITFASQFAKTFGDLIARLPINEYVAIGATVTRISANAAIQNYGAIPLDLGKLVGQLNNAVRKTLRALPLDQFPMLNKMADELTPGRVLDEVLNYATFLAVDSHNSYASTPINASGRTGAEELVNYFRTQIDNGGQGIAA</sequence>
<keyword evidence="5" id="KW-0732">Signal</keyword>
<keyword evidence="3" id="KW-0378">Hydrolase</keyword>
<dbReference type="PANTHER" id="PTHR33630">
    <property type="entry name" value="CUTINASE RV1984C-RELATED-RELATED"/>
    <property type="match status" value="1"/>
</dbReference>
<evidence type="ECO:0000256" key="2">
    <source>
        <dbReference type="ARBA" id="ARBA00022487"/>
    </source>
</evidence>
<accession>A0A974ZR66</accession>
<evidence type="ECO:0000313" key="6">
    <source>
        <dbReference type="EMBL" id="QSE87162.1"/>
    </source>
</evidence>